<reference evidence="2" key="1">
    <citation type="journal article" date="2021" name="Sci. Adv.">
        <title>The American lobster genome reveals insights on longevity, neural, and immune adaptations.</title>
        <authorList>
            <person name="Polinski J.M."/>
            <person name="Zimin A.V."/>
            <person name="Clark K.F."/>
            <person name="Kohn A.B."/>
            <person name="Sadowski N."/>
            <person name="Timp W."/>
            <person name="Ptitsyn A."/>
            <person name="Khanna P."/>
            <person name="Romanova D.Y."/>
            <person name="Williams P."/>
            <person name="Greenwood S.J."/>
            <person name="Moroz L.L."/>
            <person name="Walt D.R."/>
            <person name="Bodnar A.G."/>
        </authorList>
    </citation>
    <scope>NUCLEOTIDE SEQUENCE</scope>
    <source>
        <strain evidence="2">GMGI-L3</strain>
    </source>
</reference>
<dbReference type="PANTHER" id="PTHR32226:SF2">
    <property type="entry name" value="TELO2-INTERACTING PROTEIN 2"/>
    <property type="match status" value="1"/>
</dbReference>
<dbReference type="Proteomes" id="UP000747542">
    <property type="component" value="Unassembled WGS sequence"/>
</dbReference>
<name>A0A8J5JMB4_HOMAM</name>
<dbReference type="SUPFAM" id="SSF48371">
    <property type="entry name" value="ARM repeat"/>
    <property type="match status" value="1"/>
</dbReference>
<dbReference type="PANTHER" id="PTHR32226">
    <property type="entry name" value="TELO2-INTERACTING PROTEIN 2"/>
    <property type="match status" value="1"/>
</dbReference>
<dbReference type="EMBL" id="JAHLQT010034478">
    <property type="protein sequence ID" value="KAG7158711.1"/>
    <property type="molecule type" value="Genomic_DNA"/>
</dbReference>
<dbReference type="GO" id="GO:0110078">
    <property type="term" value="C:TTT Hsp90 cochaperone complex"/>
    <property type="evidence" value="ECO:0007669"/>
    <property type="project" value="InterPro"/>
</dbReference>
<dbReference type="InterPro" id="IPR018870">
    <property type="entry name" value="Tti2"/>
</dbReference>
<dbReference type="GO" id="GO:0005634">
    <property type="term" value="C:nucleus"/>
    <property type="evidence" value="ECO:0007669"/>
    <property type="project" value="TreeGrafter"/>
</dbReference>
<accession>A0A8J5JMB4</accession>
<dbReference type="Pfam" id="PF10521">
    <property type="entry name" value="Tti2"/>
    <property type="match status" value="1"/>
</dbReference>
<organism evidence="2 3">
    <name type="scientific">Homarus americanus</name>
    <name type="common">American lobster</name>
    <dbReference type="NCBI Taxonomy" id="6706"/>
    <lineage>
        <taxon>Eukaryota</taxon>
        <taxon>Metazoa</taxon>
        <taxon>Ecdysozoa</taxon>
        <taxon>Arthropoda</taxon>
        <taxon>Crustacea</taxon>
        <taxon>Multicrustacea</taxon>
        <taxon>Malacostraca</taxon>
        <taxon>Eumalacostraca</taxon>
        <taxon>Eucarida</taxon>
        <taxon>Decapoda</taxon>
        <taxon>Pleocyemata</taxon>
        <taxon>Astacidea</taxon>
        <taxon>Nephropoidea</taxon>
        <taxon>Nephropidae</taxon>
        <taxon>Homarus</taxon>
    </lineage>
</organism>
<proteinExistence type="inferred from homology"/>
<dbReference type="InterPro" id="IPR016024">
    <property type="entry name" value="ARM-type_fold"/>
</dbReference>
<evidence type="ECO:0000313" key="2">
    <source>
        <dbReference type="EMBL" id="KAG7158711.1"/>
    </source>
</evidence>
<gene>
    <name evidence="2" type="primary">TTI2-L</name>
    <name evidence="2" type="ORF">Hamer_G011379</name>
</gene>
<evidence type="ECO:0000313" key="3">
    <source>
        <dbReference type="Proteomes" id="UP000747542"/>
    </source>
</evidence>
<dbReference type="AlphaFoldDB" id="A0A8J5JMB4"/>
<comment type="similarity">
    <text evidence="1">Belongs to the TTI2 family.</text>
</comment>
<sequence length="457" mass="52085">MTSVQNEKLLDFLESLNITKNQVCEDELTSTVTYVVKACHVPPLQNPNVPYTASDFESVANNAEIQLSVILRILDRIYSAKKGGQKFSPVFTRNVVVSCFLVACEYIDENWEWGSKKTANTSESVMNKLCEVCNCRSVQTFLTHTSTDTAGRSSTENDMNAVEKEKEVFYLKYILQRLSEMLNKNNWKIYPALKMSYVWILHNIRREHVEEHLVYLLPPALFIVDDWEQQNKVLGLKCLHYILEITTGSELRWYGRAAVIYNALKPILHSREAEVLEVLYPAIIKVAVVLDSDPSNTGQLKNENIRDVILQQLLRDMRYEQNLALRCVYANELPRVLAAMGIFAIRWSQDLMDVCTDYIATYDGATASSRISILRVHIDASSMMQMVVRLLYDVTDEDSDYSPQTLHNVTQEAGILISFLHSAVPKTCQELCQGLGDIPVHPQCQLLLKKIFSPLMN</sequence>
<keyword evidence="3" id="KW-1185">Reference proteome</keyword>
<comment type="caution">
    <text evidence="2">The sequence shown here is derived from an EMBL/GenBank/DDBJ whole genome shotgun (WGS) entry which is preliminary data.</text>
</comment>
<dbReference type="GO" id="GO:0005829">
    <property type="term" value="C:cytosol"/>
    <property type="evidence" value="ECO:0007669"/>
    <property type="project" value="TreeGrafter"/>
</dbReference>
<evidence type="ECO:0000256" key="1">
    <source>
        <dbReference type="ARBA" id="ARBA00034736"/>
    </source>
</evidence>
<protein>
    <submittedName>
        <fullName evidence="2">TELO2-interacting protein 2-like</fullName>
    </submittedName>
</protein>